<dbReference type="PANTHER" id="PTHR45266">
    <property type="entry name" value="OXALOACETATE DECARBOXYLASE ALPHA CHAIN"/>
    <property type="match status" value="1"/>
</dbReference>
<dbReference type="KEGG" id="echi:FKX85_01350"/>
<dbReference type="InterPro" id="IPR001882">
    <property type="entry name" value="Biotin_BS"/>
</dbReference>
<gene>
    <name evidence="3" type="ORF">FKX85_01350</name>
</gene>
<dbReference type="InterPro" id="IPR000089">
    <property type="entry name" value="Biotin_lipoyl"/>
</dbReference>
<evidence type="ECO:0000313" key="4">
    <source>
        <dbReference type="Proteomes" id="UP000316614"/>
    </source>
</evidence>
<dbReference type="EMBL" id="CP041253">
    <property type="protein sequence ID" value="QDH77760.1"/>
    <property type="molecule type" value="Genomic_DNA"/>
</dbReference>
<dbReference type="Pfam" id="PF00364">
    <property type="entry name" value="Biotin_lipoyl"/>
    <property type="match status" value="1"/>
</dbReference>
<dbReference type="RefSeq" id="WP_141613024.1">
    <property type="nucleotide sequence ID" value="NZ_CP041253.1"/>
</dbReference>
<evidence type="ECO:0000259" key="2">
    <source>
        <dbReference type="PROSITE" id="PS50968"/>
    </source>
</evidence>
<evidence type="ECO:0000313" key="3">
    <source>
        <dbReference type="EMBL" id="QDH77760.1"/>
    </source>
</evidence>
<feature type="domain" description="Lipoyl-binding" evidence="2">
    <location>
        <begin position="83"/>
        <end position="164"/>
    </location>
</feature>
<dbReference type="SUPFAM" id="SSF51230">
    <property type="entry name" value="Single hybrid motif"/>
    <property type="match status" value="1"/>
</dbReference>
<proteinExistence type="predicted"/>
<keyword evidence="4" id="KW-1185">Reference proteome</keyword>
<protein>
    <submittedName>
        <fullName evidence="3">Biotin/lipoyl-binding protein</fullName>
    </submittedName>
</protein>
<name>A0A514CDB7_9BACT</name>
<dbReference type="AlphaFoldDB" id="A0A514CDB7"/>
<sequence length="164" mass="18358">MYSVTVNEKNFSIEQDGGDFLINGTAVDWEINPIDNRHFHIIRGHKSYVVELVRLDAAKKELTLKINNKSAEVKIKDKFDLLLEKLGMNGQANTKLSSVMAPMPGLILEINVQEGDIVKKDQPMVILEAMKMENIIKAPGDGTVRKILVATGQSVEKKQILIQF</sequence>
<dbReference type="OrthoDB" id="9812676at2"/>
<evidence type="ECO:0000256" key="1">
    <source>
        <dbReference type="ARBA" id="ARBA00023267"/>
    </source>
</evidence>
<dbReference type="PANTHER" id="PTHR45266:SF3">
    <property type="entry name" value="OXALOACETATE DECARBOXYLASE ALPHA CHAIN"/>
    <property type="match status" value="1"/>
</dbReference>
<keyword evidence="1" id="KW-0092">Biotin</keyword>
<dbReference type="InterPro" id="IPR011053">
    <property type="entry name" value="Single_hybrid_motif"/>
</dbReference>
<accession>A0A514CDB7</accession>
<dbReference type="CDD" id="cd06850">
    <property type="entry name" value="biotinyl_domain"/>
    <property type="match status" value="1"/>
</dbReference>
<organism evidence="3 4">
    <name type="scientific">Echinicola soli</name>
    <dbReference type="NCBI Taxonomy" id="2591634"/>
    <lineage>
        <taxon>Bacteria</taxon>
        <taxon>Pseudomonadati</taxon>
        <taxon>Bacteroidota</taxon>
        <taxon>Cytophagia</taxon>
        <taxon>Cytophagales</taxon>
        <taxon>Cyclobacteriaceae</taxon>
        <taxon>Echinicola</taxon>
    </lineage>
</organism>
<dbReference type="Gene3D" id="2.40.50.100">
    <property type="match status" value="1"/>
</dbReference>
<dbReference type="InterPro" id="IPR050709">
    <property type="entry name" value="Biotin_Carboxyl_Carrier/Decarb"/>
</dbReference>
<dbReference type="PROSITE" id="PS50968">
    <property type="entry name" value="BIOTINYL_LIPOYL"/>
    <property type="match status" value="1"/>
</dbReference>
<dbReference type="Proteomes" id="UP000316614">
    <property type="component" value="Chromosome"/>
</dbReference>
<reference evidence="3 4" key="1">
    <citation type="submission" date="2019-06" db="EMBL/GenBank/DDBJ databases">
        <title>Echinicola alkalisoli sp. nov. isolated from saline soil.</title>
        <authorList>
            <person name="Sun J.-Q."/>
            <person name="Xu L."/>
        </authorList>
    </citation>
    <scope>NUCLEOTIDE SEQUENCE [LARGE SCALE GENOMIC DNA]</scope>
    <source>
        <strain evidence="3 4">LN3S3</strain>
    </source>
</reference>
<dbReference type="PROSITE" id="PS00188">
    <property type="entry name" value="BIOTIN"/>
    <property type="match status" value="1"/>
</dbReference>
<dbReference type="FunFam" id="2.40.50.100:FF:000003">
    <property type="entry name" value="Acetyl-CoA carboxylase biotin carboxyl carrier protein"/>
    <property type="match status" value="1"/>
</dbReference>